<evidence type="ECO:0000256" key="2">
    <source>
        <dbReference type="ARBA" id="ARBA00022723"/>
    </source>
</evidence>
<keyword evidence="2" id="KW-0479">Metal-binding</keyword>
<protein>
    <recommendedName>
        <fullName evidence="9">Phorbol-ester/DAG-type domain-containing protein</fullName>
    </recommendedName>
</protein>
<dbReference type="InterPro" id="IPR046349">
    <property type="entry name" value="C1-like_sf"/>
</dbReference>
<evidence type="ECO:0000256" key="3">
    <source>
        <dbReference type="ARBA" id="ARBA00022833"/>
    </source>
</evidence>
<dbReference type="InterPro" id="IPR036163">
    <property type="entry name" value="HMA_dom_sf"/>
</dbReference>
<dbReference type="InterPro" id="IPR006121">
    <property type="entry name" value="HMA_dom"/>
</dbReference>
<dbReference type="PROSITE" id="PS50081">
    <property type="entry name" value="ZF_DAG_PE_2"/>
    <property type="match status" value="1"/>
</dbReference>
<organism evidence="7 8">
    <name type="scientific">Nyssa sinensis</name>
    <dbReference type="NCBI Taxonomy" id="561372"/>
    <lineage>
        <taxon>Eukaryota</taxon>
        <taxon>Viridiplantae</taxon>
        <taxon>Streptophyta</taxon>
        <taxon>Embryophyta</taxon>
        <taxon>Tracheophyta</taxon>
        <taxon>Spermatophyta</taxon>
        <taxon>Magnoliopsida</taxon>
        <taxon>eudicotyledons</taxon>
        <taxon>Gunneridae</taxon>
        <taxon>Pentapetalae</taxon>
        <taxon>asterids</taxon>
        <taxon>Cornales</taxon>
        <taxon>Nyssaceae</taxon>
        <taxon>Nyssa</taxon>
    </lineage>
</organism>
<dbReference type="EMBL" id="CM018041">
    <property type="protein sequence ID" value="KAA8534218.1"/>
    <property type="molecule type" value="Genomic_DNA"/>
</dbReference>
<reference evidence="7 8" key="1">
    <citation type="submission" date="2019-09" db="EMBL/GenBank/DDBJ databases">
        <title>A chromosome-level genome assembly of the Chinese tupelo Nyssa sinensis.</title>
        <authorList>
            <person name="Yang X."/>
            <person name="Kang M."/>
            <person name="Yang Y."/>
            <person name="Xiong H."/>
            <person name="Wang M."/>
            <person name="Zhang Z."/>
            <person name="Wang Z."/>
            <person name="Wu H."/>
            <person name="Ma T."/>
            <person name="Liu J."/>
            <person name="Xi Z."/>
        </authorList>
    </citation>
    <scope>NUCLEOTIDE SEQUENCE [LARGE SCALE GENOMIC DNA]</scope>
    <source>
        <strain evidence="7">J267</strain>
        <tissue evidence="7">Leaf</tissue>
    </source>
</reference>
<feature type="domain" description="Phorbol-ester/DAG-type" evidence="5">
    <location>
        <begin position="178"/>
        <end position="225"/>
    </location>
</feature>
<evidence type="ECO:0000313" key="7">
    <source>
        <dbReference type="EMBL" id="KAA8534218.1"/>
    </source>
</evidence>
<evidence type="ECO:0000256" key="1">
    <source>
        <dbReference type="ARBA" id="ARBA00004170"/>
    </source>
</evidence>
<dbReference type="AlphaFoldDB" id="A0A5J5AVB5"/>
<accession>A0A5J5AVB5</accession>
<gene>
    <name evidence="7" type="ORF">F0562_031589</name>
</gene>
<feature type="region of interest" description="Disordered" evidence="4">
    <location>
        <begin position="159"/>
        <end position="180"/>
    </location>
</feature>
<dbReference type="Proteomes" id="UP000325577">
    <property type="component" value="Linkage Group LG18"/>
</dbReference>
<evidence type="ECO:0008006" key="9">
    <source>
        <dbReference type="Google" id="ProtNLM"/>
    </source>
</evidence>
<dbReference type="GO" id="GO:0009626">
    <property type="term" value="P:plant-type hypersensitive response"/>
    <property type="evidence" value="ECO:0007669"/>
    <property type="project" value="UniProtKB-KW"/>
</dbReference>
<keyword evidence="8" id="KW-1185">Reference proteome</keyword>
<name>A0A5J5AVB5_9ASTE</name>
<evidence type="ECO:0000259" key="5">
    <source>
        <dbReference type="PROSITE" id="PS50081"/>
    </source>
</evidence>
<feature type="domain" description="HMA" evidence="6">
    <location>
        <begin position="48"/>
        <end position="110"/>
    </location>
</feature>
<dbReference type="InterPro" id="IPR002219">
    <property type="entry name" value="PKC_DAG/PE"/>
</dbReference>
<dbReference type="PROSITE" id="PS50846">
    <property type="entry name" value="HMA_2"/>
    <property type="match status" value="1"/>
</dbReference>
<sequence length="416" mass="47930">MDIMLLYYFGRFDLPATIVRHLFESKGSCKLLRQEEAYFGLSFSMESTKTFDLKVNIFCCDDCKKKLKKLLKEIGVEYDINLEQEKVTISGTVDPDTIIKKIKKEMRKTATLWPKESPPALNNIQNMQIVQQKPIQEKHMVAQRPKSFELHQGFEHKLTSREMSTTKKTQSIHRHEHEHEFEPQSYEKRFPCNGCKEDGFGSRHRCKCCDYELHNECKNPQPTISHDFFKGYTFTFFEKLPEGCGDIYCKEHPRYCSACGKEICGFVYHCKEKGWNLHPCCSSLPTKRCIDGMSFELRNKASSKCMRCNHKVVRCGSKSVPCWSYVCTSEPEGYQFHVCCVIEMVHEAWKKGAVGNIDSNALEKISLRLVVNSKRKDRKVSQFLTTLAILLKTIVGILLGDPTAIVAPLFVELVLK</sequence>
<dbReference type="Pfam" id="PF00403">
    <property type="entry name" value="HMA"/>
    <property type="match status" value="1"/>
</dbReference>
<dbReference type="GO" id="GO:0046872">
    <property type="term" value="F:metal ion binding"/>
    <property type="evidence" value="ECO:0007669"/>
    <property type="project" value="UniProtKB-KW"/>
</dbReference>
<evidence type="ECO:0000313" key="8">
    <source>
        <dbReference type="Proteomes" id="UP000325577"/>
    </source>
</evidence>
<dbReference type="Gene3D" id="3.30.70.100">
    <property type="match status" value="1"/>
</dbReference>
<evidence type="ECO:0000256" key="4">
    <source>
        <dbReference type="SAM" id="MobiDB-lite"/>
    </source>
</evidence>
<evidence type="ECO:0000259" key="6">
    <source>
        <dbReference type="PROSITE" id="PS50846"/>
    </source>
</evidence>
<dbReference type="PANTHER" id="PTHR46477:SF5">
    <property type="entry name" value="PHORBOL-ESTER_DAG-TYPE DOMAIN-CONTAINING PROTEIN"/>
    <property type="match status" value="1"/>
</dbReference>
<comment type="subcellular location">
    <subcellularLocation>
        <location evidence="1">Membrane</location>
        <topology evidence="1">Peripheral membrane protein</topology>
    </subcellularLocation>
</comment>
<dbReference type="SUPFAM" id="SSF57889">
    <property type="entry name" value="Cysteine-rich domain"/>
    <property type="match status" value="1"/>
</dbReference>
<keyword evidence="3" id="KW-0862">Zinc</keyword>
<proteinExistence type="predicted"/>
<dbReference type="OrthoDB" id="1841377at2759"/>
<dbReference type="PANTHER" id="PTHR46477">
    <property type="entry name" value="CYSTEINE/HISTIDINE-RICH C1 DOMAIN FAMILY PROTEIN"/>
    <property type="match status" value="1"/>
</dbReference>
<dbReference type="GO" id="GO:0016020">
    <property type="term" value="C:membrane"/>
    <property type="evidence" value="ECO:0007669"/>
    <property type="project" value="UniProtKB-SubCell"/>
</dbReference>
<dbReference type="SUPFAM" id="SSF55008">
    <property type="entry name" value="HMA, heavy metal-associated domain"/>
    <property type="match status" value="1"/>
</dbReference>